<dbReference type="PANTHER" id="PTHR32305">
    <property type="match status" value="1"/>
</dbReference>
<dbReference type="EMBL" id="JAQZSM010000087">
    <property type="protein sequence ID" value="MDD7973945.1"/>
    <property type="molecule type" value="Genomic_DNA"/>
</dbReference>
<evidence type="ECO:0000313" key="2">
    <source>
        <dbReference type="EMBL" id="MDD7973945.1"/>
    </source>
</evidence>
<protein>
    <submittedName>
        <fullName evidence="2">RHS repeat-associated core domain-containing protein</fullName>
    </submittedName>
</protein>
<sequence length="320" mass="33464">RVENHSFNPWGEKTAGLAPSQTLPETKGWIGERFDEDAGLQYLNARYYDPKLGLFLQPDWFEVTQAGVGTNRYSYSFNDPVNLLDPNGNVVPIAAIAIGAAIALLGSGDYANAPTSSSGWDGSDGGSDTYSRSSLDIASTMVGGAAARGILRAGLELARRAAAKYPRFTEAAATALAIDSMGEPGGGFGAGARVVVRQTARSGSNIGVNAPNTGSLLWGSWNDYPKVTIGSRDYAQIGGRNYPRHAVDRTQPSGLGTPAGADGPGRNVTPNMVEDVINGGSVRTTTVNGVPRAIYTSGNVSVVTEDAGRTIVTILRNRSP</sequence>
<name>A0ABT5TFP1_9RHOB</name>
<gene>
    <name evidence="2" type="ORF">PUT78_23255</name>
</gene>
<dbReference type="InterPro" id="IPR022385">
    <property type="entry name" value="Rhs_assc_core"/>
</dbReference>
<comment type="caution">
    <text evidence="2">The sequence shown here is derived from an EMBL/GenBank/DDBJ whole genome shotgun (WGS) entry which is preliminary data.</text>
</comment>
<feature type="region of interest" description="Disordered" evidence="1">
    <location>
        <begin position="243"/>
        <end position="268"/>
    </location>
</feature>
<feature type="non-terminal residue" evidence="2">
    <location>
        <position position="1"/>
    </location>
</feature>
<dbReference type="NCBIfam" id="TIGR03696">
    <property type="entry name" value="Rhs_assc_core"/>
    <property type="match status" value="1"/>
</dbReference>
<dbReference type="InterPro" id="IPR050708">
    <property type="entry name" value="T6SS_VgrG/RHS"/>
</dbReference>
<feature type="region of interest" description="Disordered" evidence="1">
    <location>
        <begin position="1"/>
        <end position="22"/>
    </location>
</feature>
<evidence type="ECO:0000313" key="3">
    <source>
        <dbReference type="Proteomes" id="UP001431784"/>
    </source>
</evidence>
<dbReference type="RefSeq" id="WP_274354597.1">
    <property type="nucleotide sequence ID" value="NZ_JAQZSM010000087.1"/>
</dbReference>
<dbReference type="Gene3D" id="2.180.10.10">
    <property type="entry name" value="RHS repeat-associated core"/>
    <property type="match status" value="1"/>
</dbReference>
<reference evidence="2" key="1">
    <citation type="submission" date="2023-02" db="EMBL/GenBank/DDBJ databases">
        <title>Description of Roseinatronobacter alkalisoli sp. nov., an alkaliphilic bacerium isolated from soda soil.</title>
        <authorList>
            <person name="Wei W."/>
        </authorList>
    </citation>
    <scope>NUCLEOTIDE SEQUENCE</scope>
    <source>
        <strain evidence="2">HJB301</strain>
    </source>
</reference>
<dbReference type="PANTHER" id="PTHR32305:SF15">
    <property type="entry name" value="PROTEIN RHSA-RELATED"/>
    <property type="match status" value="1"/>
</dbReference>
<proteinExistence type="predicted"/>
<evidence type="ECO:0000256" key="1">
    <source>
        <dbReference type="SAM" id="MobiDB-lite"/>
    </source>
</evidence>
<accession>A0ABT5TFP1</accession>
<dbReference type="Proteomes" id="UP001431784">
    <property type="component" value="Unassembled WGS sequence"/>
</dbReference>
<organism evidence="2 3">
    <name type="scientific">Roseinatronobacter alkalisoli</name>
    <dbReference type="NCBI Taxonomy" id="3028235"/>
    <lineage>
        <taxon>Bacteria</taxon>
        <taxon>Pseudomonadati</taxon>
        <taxon>Pseudomonadota</taxon>
        <taxon>Alphaproteobacteria</taxon>
        <taxon>Rhodobacterales</taxon>
        <taxon>Paracoccaceae</taxon>
        <taxon>Roseinatronobacter</taxon>
    </lineage>
</organism>
<keyword evidence="3" id="KW-1185">Reference proteome</keyword>